<evidence type="ECO:0000313" key="3">
    <source>
        <dbReference type="Proteomes" id="UP000239263"/>
    </source>
</evidence>
<dbReference type="OrthoDB" id="6103609at2"/>
<dbReference type="GO" id="GO:0016747">
    <property type="term" value="F:acyltransferase activity, transferring groups other than amino-acyl groups"/>
    <property type="evidence" value="ECO:0007669"/>
    <property type="project" value="InterPro"/>
</dbReference>
<gene>
    <name evidence="2" type="ORF">BTO22_04760</name>
</gene>
<protein>
    <submittedName>
        <fullName evidence="2">GNAT family N-acetyltransferase</fullName>
    </submittedName>
</protein>
<feature type="domain" description="N-acetyltransferase" evidence="1">
    <location>
        <begin position="137"/>
        <end position="269"/>
    </location>
</feature>
<dbReference type="PROSITE" id="PS51186">
    <property type="entry name" value="GNAT"/>
    <property type="match status" value="1"/>
</dbReference>
<reference evidence="2 3" key="1">
    <citation type="submission" date="2016-12" db="EMBL/GenBank/DDBJ databases">
        <title>Diversity of luminous bacteria.</title>
        <authorList>
            <person name="Yoshizawa S."/>
            <person name="Kogure K."/>
        </authorList>
    </citation>
    <scope>NUCLEOTIDE SEQUENCE [LARGE SCALE GENOMIC DNA]</scope>
    <source>
        <strain evidence="2 3">ATCC 33715</strain>
    </source>
</reference>
<dbReference type="RefSeq" id="WP_105054504.1">
    <property type="nucleotide sequence ID" value="NZ_CAWNRT010000001.1"/>
</dbReference>
<sequence length="269" mass="29987">MINIIKIEQLEELSELKAKYIEQAIAPLDGMWLCGFVPMATHFGLYNEDNLIGFCCINADGYLLQYYMKPKYYSDSSSTFAAILNKETSPCGEVKGAFCSTAETKYLSFCLDHAANSQVNALMFQQISNSVKQDTYLPMMSATIDQLSEFVEFAKANIGAPEEWVTGYYANLISRQELFGYWKNNELLAAGECRLFDEHQTEYADLGMVVAESERGQGIATQILTYLIALANSKGLTAMCSTEKTNIASQKAITRAGLTSSHRIVQFDF</sequence>
<evidence type="ECO:0000259" key="1">
    <source>
        <dbReference type="PROSITE" id="PS51186"/>
    </source>
</evidence>
<dbReference type="Gene3D" id="3.40.630.80">
    <property type="match status" value="1"/>
</dbReference>
<dbReference type="InterPro" id="IPR016181">
    <property type="entry name" value="Acyl_CoA_acyltransferase"/>
</dbReference>
<dbReference type="CDD" id="cd04301">
    <property type="entry name" value="NAT_SF"/>
    <property type="match status" value="1"/>
</dbReference>
<organism evidence="2 3">
    <name type="scientific">Aliivibrio sifiae</name>
    <dbReference type="NCBI Taxonomy" id="566293"/>
    <lineage>
        <taxon>Bacteria</taxon>
        <taxon>Pseudomonadati</taxon>
        <taxon>Pseudomonadota</taxon>
        <taxon>Gammaproteobacteria</taxon>
        <taxon>Vibrionales</taxon>
        <taxon>Vibrionaceae</taxon>
        <taxon>Aliivibrio</taxon>
    </lineage>
</organism>
<dbReference type="InterPro" id="IPR000182">
    <property type="entry name" value="GNAT_dom"/>
</dbReference>
<dbReference type="Pfam" id="PF00583">
    <property type="entry name" value="Acetyltransf_1"/>
    <property type="match status" value="1"/>
</dbReference>
<dbReference type="AlphaFoldDB" id="A0A2S7XC49"/>
<evidence type="ECO:0000313" key="2">
    <source>
        <dbReference type="EMBL" id="PQJ88934.1"/>
    </source>
</evidence>
<accession>A0A2S7XC49</accession>
<dbReference type="SUPFAM" id="SSF55729">
    <property type="entry name" value="Acyl-CoA N-acyltransferases (Nat)"/>
    <property type="match status" value="1"/>
</dbReference>
<dbReference type="InterPro" id="IPR040579">
    <property type="entry name" value="Acetyltransf_19"/>
</dbReference>
<proteinExistence type="predicted"/>
<dbReference type="Proteomes" id="UP000239263">
    <property type="component" value="Unassembled WGS sequence"/>
</dbReference>
<dbReference type="Pfam" id="PF18015">
    <property type="entry name" value="Acetyltransf_19"/>
    <property type="match status" value="1"/>
</dbReference>
<keyword evidence="2" id="KW-0808">Transferase</keyword>
<dbReference type="EMBL" id="MSCO01000001">
    <property type="protein sequence ID" value="PQJ88934.1"/>
    <property type="molecule type" value="Genomic_DNA"/>
</dbReference>
<dbReference type="Gene3D" id="3.40.630.30">
    <property type="match status" value="1"/>
</dbReference>
<name>A0A2S7XC49_9GAMM</name>
<comment type="caution">
    <text evidence="2">The sequence shown here is derived from an EMBL/GenBank/DDBJ whole genome shotgun (WGS) entry which is preliminary data.</text>
</comment>